<accession>A0A9X2LAN2</accession>
<sequence length="122" mass="13173">MLLILDILSFLLLAAGGAFVLIGAVGVLRFPDFYTRMHAAGVTDTLGADLILLGLLLQVPDVMTAVKILLIIFFLLMTSPVATHSVAHAAYAGREAPLTGKLLLREHVPLSPEAEREKELQR</sequence>
<keyword evidence="1" id="KW-0472">Membrane</keyword>
<evidence type="ECO:0000313" key="2">
    <source>
        <dbReference type="EMBL" id="MCQ8186028.1"/>
    </source>
</evidence>
<reference evidence="2" key="1">
    <citation type="submission" date="2022-07" db="EMBL/GenBank/DDBJ databases">
        <title>Parvularcula maris sp. nov., an algicidal bacterium isolated from seawater.</title>
        <authorList>
            <person name="Li F."/>
        </authorList>
    </citation>
    <scope>NUCLEOTIDE SEQUENCE</scope>
    <source>
        <strain evidence="2">BGMRC 0090</strain>
    </source>
</reference>
<keyword evidence="3" id="KW-1185">Reference proteome</keyword>
<organism evidence="2 3">
    <name type="scientific">Parvularcula maris</name>
    <dbReference type="NCBI Taxonomy" id="2965077"/>
    <lineage>
        <taxon>Bacteria</taxon>
        <taxon>Pseudomonadati</taxon>
        <taxon>Pseudomonadota</taxon>
        <taxon>Alphaproteobacteria</taxon>
        <taxon>Parvularculales</taxon>
        <taxon>Parvularculaceae</taxon>
        <taxon>Parvularcula</taxon>
    </lineage>
</organism>
<dbReference type="InterPro" id="IPR005133">
    <property type="entry name" value="PhaG_MnhG_YufB"/>
</dbReference>
<evidence type="ECO:0000313" key="3">
    <source>
        <dbReference type="Proteomes" id="UP001142610"/>
    </source>
</evidence>
<dbReference type="Proteomes" id="UP001142610">
    <property type="component" value="Unassembled WGS sequence"/>
</dbReference>
<dbReference type="PANTHER" id="PTHR34703:SF1">
    <property type="entry name" value="ANTIPORTER SUBUNIT MNHG2-RELATED"/>
    <property type="match status" value="1"/>
</dbReference>
<evidence type="ECO:0000256" key="1">
    <source>
        <dbReference type="SAM" id="Phobius"/>
    </source>
</evidence>
<dbReference type="PANTHER" id="PTHR34703">
    <property type="entry name" value="ANTIPORTER SUBUNIT MNHG2-RELATED"/>
    <property type="match status" value="1"/>
</dbReference>
<keyword evidence="1" id="KW-1133">Transmembrane helix</keyword>
<dbReference type="NCBIfam" id="TIGR01300">
    <property type="entry name" value="CPA3_mnhG_phaG"/>
    <property type="match status" value="1"/>
</dbReference>
<feature type="transmembrane region" description="Helical" evidence="1">
    <location>
        <begin position="50"/>
        <end position="76"/>
    </location>
</feature>
<dbReference type="Pfam" id="PF03334">
    <property type="entry name" value="PhaG_MnhG_YufB"/>
    <property type="match status" value="1"/>
</dbReference>
<dbReference type="AlphaFoldDB" id="A0A9X2LAN2"/>
<gene>
    <name evidence="2" type="primary">mnhG</name>
    <name evidence="2" type="ORF">NOG11_11575</name>
</gene>
<dbReference type="EMBL" id="JANIBC010000011">
    <property type="protein sequence ID" value="MCQ8186028.1"/>
    <property type="molecule type" value="Genomic_DNA"/>
</dbReference>
<comment type="caution">
    <text evidence="2">The sequence shown here is derived from an EMBL/GenBank/DDBJ whole genome shotgun (WGS) entry which is preliminary data.</text>
</comment>
<feature type="transmembrane region" description="Helical" evidence="1">
    <location>
        <begin position="7"/>
        <end position="30"/>
    </location>
</feature>
<dbReference type="GO" id="GO:0015385">
    <property type="term" value="F:sodium:proton antiporter activity"/>
    <property type="evidence" value="ECO:0007669"/>
    <property type="project" value="TreeGrafter"/>
</dbReference>
<protein>
    <submittedName>
        <fullName evidence="2">Monovalent cation/H(+) antiporter subunit G</fullName>
    </submittedName>
</protein>
<proteinExistence type="predicted"/>
<dbReference type="RefSeq" id="WP_256619923.1">
    <property type="nucleotide sequence ID" value="NZ_JANIBC010000011.1"/>
</dbReference>
<name>A0A9X2LAN2_9PROT</name>
<keyword evidence="1" id="KW-0812">Transmembrane</keyword>